<accession>A0A433Q6U1</accession>
<evidence type="ECO:0000313" key="2">
    <source>
        <dbReference type="EMBL" id="RUS25503.1"/>
    </source>
</evidence>
<feature type="compositionally biased region" description="Basic and acidic residues" evidence="1">
    <location>
        <begin position="137"/>
        <end position="148"/>
    </location>
</feature>
<feature type="region of interest" description="Disordered" evidence="1">
    <location>
        <begin position="115"/>
        <end position="148"/>
    </location>
</feature>
<name>A0A433Q6U1_9FUNG</name>
<keyword evidence="3" id="KW-1185">Reference proteome</keyword>
<proteinExistence type="predicted"/>
<feature type="non-terminal residue" evidence="2">
    <location>
        <position position="1"/>
    </location>
</feature>
<sequence length="148" mass="15656">HFDTPHGLTLPATPFISVHPHPEIQIPAHQKKKQQNSPPYHAAQHRTPASSVFFHPALKWTTCALPAQDGQDPAVTDDGILPDASAIPAQVRAPQDPTITDDGILPAGACGEARAPAHGRADVRFTQYRGSANEGVRGGEGKEGGRKG</sequence>
<dbReference type="EMBL" id="RBNJ01012775">
    <property type="protein sequence ID" value="RUS25503.1"/>
    <property type="molecule type" value="Genomic_DNA"/>
</dbReference>
<reference evidence="2 3" key="1">
    <citation type="journal article" date="2018" name="New Phytol.">
        <title>Phylogenomics of Endogonaceae and evolution of mycorrhizas within Mucoromycota.</title>
        <authorList>
            <person name="Chang Y."/>
            <person name="Desiro A."/>
            <person name="Na H."/>
            <person name="Sandor L."/>
            <person name="Lipzen A."/>
            <person name="Clum A."/>
            <person name="Barry K."/>
            <person name="Grigoriev I.V."/>
            <person name="Martin F.M."/>
            <person name="Stajich J.E."/>
            <person name="Smith M.E."/>
            <person name="Bonito G."/>
            <person name="Spatafora J.W."/>
        </authorList>
    </citation>
    <scope>NUCLEOTIDE SEQUENCE [LARGE SCALE GENOMIC DNA]</scope>
    <source>
        <strain evidence="2 3">AD002</strain>
    </source>
</reference>
<comment type="caution">
    <text evidence="2">The sequence shown here is derived from an EMBL/GenBank/DDBJ whole genome shotgun (WGS) entry which is preliminary data.</text>
</comment>
<evidence type="ECO:0000313" key="3">
    <source>
        <dbReference type="Proteomes" id="UP000274822"/>
    </source>
</evidence>
<dbReference type="Proteomes" id="UP000274822">
    <property type="component" value="Unassembled WGS sequence"/>
</dbReference>
<gene>
    <name evidence="2" type="ORF">BC938DRAFT_472056</name>
</gene>
<feature type="region of interest" description="Disordered" evidence="1">
    <location>
        <begin position="27"/>
        <end position="48"/>
    </location>
</feature>
<organism evidence="2 3">
    <name type="scientific">Jimgerdemannia flammicorona</name>
    <dbReference type="NCBI Taxonomy" id="994334"/>
    <lineage>
        <taxon>Eukaryota</taxon>
        <taxon>Fungi</taxon>
        <taxon>Fungi incertae sedis</taxon>
        <taxon>Mucoromycota</taxon>
        <taxon>Mucoromycotina</taxon>
        <taxon>Endogonomycetes</taxon>
        <taxon>Endogonales</taxon>
        <taxon>Endogonaceae</taxon>
        <taxon>Jimgerdemannia</taxon>
    </lineage>
</organism>
<evidence type="ECO:0000256" key="1">
    <source>
        <dbReference type="SAM" id="MobiDB-lite"/>
    </source>
</evidence>
<dbReference type="AlphaFoldDB" id="A0A433Q6U1"/>
<protein>
    <submittedName>
        <fullName evidence="2">Uncharacterized protein</fullName>
    </submittedName>
</protein>